<evidence type="ECO:0000256" key="1">
    <source>
        <dbReference type="ARBA" id="ARBA00022473"/>
    </source>
</evidence>
<dbReference type="Proteomes" id="UP000663854">
    <property type="component" value="Unassembled WGS sequence"/>
</dbReference>
<evidence type="ECO:0000259" key="4">
    <source>
        <dbReference type="SMART" id="SM00306"/>
    </source>
</evidence>
<dbReference type="PANTHER" id="PTHR11889:SF31">
    <property type="entry name" value="PROTEIN HEDGEHOG"/>
    <property type="match status" value="1"/>
</dbReference>
<feature type="chain" id="PRO_5035601971" description="Hint domain-containing protein" evidence="3">
    <location>
        <begin position="25"/>
        <end position="271"/>
    </location>
</feature>
<dbReference type="PANTHER" id="PTHR11889">
    <property type="entry name" value="HEDGEHOG"/>
    <property type="match status" value="1"/>
</dbReference>
<dbReference type="EMBL" id="CAJNOH010000708">
    <property type="protein sequence ID" value="CAF1108560.1"/>
    <property type="molecule type" value="Genomic_DNA"/>
</dbReference>
<feature type="signal peptide" evidence="3">
    <location>
        <begin position="1"/>
        <end position="24"/>
    </location>
</feature>
<evidence type="ECO:0000313" key="6">
    <source>
        <dbReference type="EMBL" id="CAF1319609.1"/>
    </source>
</evidence>
<dbReference type="EMBL" id="CAJNOL010001239">
    <property type="protein sequence ID" value="CAF1319609.1"/>
    <property type="molecule type" value="Genomic_DNA"/>
</dbReference>
<evidence type="ECO:0000313" key="7">
    <source>
        <dbReference type="Proteomes" id="UP000663854"/>
    </source>
</evidence>
<keyword evidence="8" id="KW-1185">Reference proteome</keyword>
<proteinExistence type="predicted"/>
<name>A0A814PNK7_9BILA</name>
<dbReference type="InterPro" id="IPR001657">
    <property type="entry name" value="Hedgehog"/>
</dbReference>
<dbReference type="InterPro" id="IPR001767">
    <property type="entry name" value="Hedgehog_Hint"/>
</dbReference>
<evidence type="ECO:0000313" key="8">
    <source>
        <dbReference type="Proteomes" id="UP000663870"/>
    </source>
</evidence>
<gene>
    <name evidence="6" type="ORF">JXQ802_LOCUS30470</name>
    <name evidence="5" type="ORF">PYM288_LOCUS20064</name>
</gene>
<dbReference type="SUPFAM" id="SSF51294">
    <property type="entry name" value="Hedgehog/intein (Hint) domain"/>
    <property type="match status" value="1"/>
</dbReference>
<sequence>MASVVSSISIALCIIFLAWTVIIAAPVDINSSGNSSNVTGTTRCIAFCGEVTLVKTPICFSGDSWLQLSDGRRQNIEQLQSGENLLAFDGSNVVASEMMFILDKNAYAQAHFYTLETASNHTISLSAEHLLPVVSEKGISIYIPVERIKAGHHSLYVLSDDGILSQSLVIRVSIQMKIGYFAPLTTSETVLVNNVVASCFSHVHNIAMAQLSMTPVRWYYKPATTTATTSSAMTTASLTTSTSTLPQTTTTTTISTLSSTSTTTTTTTQQS</sequence>
<evidence type="ECO:0000313" key="5">
    <source>
        <dbReference type="EMBL" id="CAF1108560.1"/>
    </source>
</evidence>
<feature type="domain" description="Hint" evidence="4">
    <location>
        <begin position="57"/>
        <end position="158"/>
    </location>
</feature>
<accession>A0A814PNK7</accession>
<dbReference type="Pfam" id="PF01079">
    <property type="entry name" value="Hint"/>
    <property type="match status" value="1"/>
</dbReference>
<keyword evidence="1" id="KW-0217">Developmental protein</keyword>
<evidence type="ECO:0000256" key="3">
    <source>
        <dbReference type="SAM" id="SignalP"/>
    </source>
</evidence>
<dbReference type="GO" id="GO:0016540">
    <property type="term" value="P:protein autoprocessing"/>
    <property type="evidence" value="ECO:0007669"/>
    <property type="project" value="InterPro"/>
</dbReference>
<dbReference type="Proteomes" id="UP000663870">
    <property type="component" value="Unassembled WGS sequence"/>
</dbReference>
<dbReference type="InterPro" id="IPR050387">
    <property type="entry name" value="Hedgehog_Signaling"/>
</dbReference>
<dbReference type="Gene3D" id="2.170.16.10">
    <property type="entry name" value="Hedgehog/Intein (Hint) domain"/>
    <property type="match status" value="1"/>
</dbReference>
<keyword evidence="2 3" id="KW-0732">Signal</keyword>
<dbReference type="GO" id="GO:0007267">
    <property type="term" value="P:cell-cell signaling"/>
    <property type="evidence" value="ECO:0007669"/>
    <property type="project" value="InterPro"/>
</dbReference>
<protein>
    <recommendedName>
        <fullName evidence="4">Hint domain-containing protein</fullName>
    </recommendedName>
</protein>
<dbReference type="CDD" id="cd00081">
    <property type="entry name" value="Hint"/>
    <property type="match status" value="1"/>
</dbReference>
<comment type="caution">
    <text evidence="5">The sequence shown here is derived from an EMBL/GenBank/DDBJ whole genome shotgun (WGS) entry which is preliminary data.</text>
</comment>
<feature type="non-terminal residue" evidence="5">
    <location>
        <position position="1"/>
    </location>
</feature>
<reference evidence="5" key="1">
    <citation type="submission" date="2021-02" db="EMBL/GenBank/DDBJ databases">
        <authorList>
            <person name="Nowell W R."/>
        </authorList>
    </citation>
    <scope>NUCLEOTIDE SEQUENCE</scope>
</reference>
<evidence type="ECO:0000256" key="2">
    <source>
        <dbReference type="ARBA" id="ARBA00022729"/>
    </source>
</evidence>
<dbReference type="InterPro" id="IPR036844">
    <property type="entry name" value="Hint_dom_sf"/>
</dbReference>
<organism evidence="5 7">
    <name type="scientific">Rotaria sordida</name>
    <dbReference type="NCBI Taxonomy" id="392033"/>
    <lineage>
        <taxon>Eukaryota</taxon>
        <taxon>Metazoa</taxon>
        <taxon>Spiralia</taxon>
        <taxon>Gnathifera</taxon>
        <taxon>Rotifera</taxon>
        <taxon>Eurotatoria</taxon>
        <taxon>Bdelloidea</taxon>
        <taxon>Philodinida</taxon>
        <taxon>Philodinidae</taxon>
        <taxon>Rotaria</taxon>
    </lineage>
</organism>
<dbReference type="SMART" id="SM00306">
    <property type="entry name" value="HintN"/>
    <property type="match status" value="1"/>
</dbReference>
<dbReference type="InterPro" id="IPR003587">
    <property type="entry name" value="Hint_dom_N"/>
</dbReference>
<dbReference type="AlphaFoldDB" id="A0A814PNK7"/>
<dbReference type="PRINTS" id="PR00632">
    <property type="entry name" value="SONICHHOG"/>
</dbReference>